<reference evidence="2" key="2">
    <citation type="submission" date="2015-12" db="EMBL/GenBank/DDBJ databases">
        <title>Update maize B73 reference genome by single molecule sequencing technologies.</title>
        <authorList>
            <consortium name="Maize Genome Sequencing Project"/>
            <person name="Ware D."/>
        </authorList>
    </citation>
    <scope>NUCLEOTIDE SEQUENCE [LARGE SCALE GENOMIC DNA]</scope>
    <source>
        <strain evidence="2">cv. B73</strain>
    </source>
</reference>
<reference evidence="2" key="1">
    <citation type="journal article" date="2009" name="Science">
        <title>The B73 maize genome: complexity, diversity, and dynamics.</title>
        <authorList>
            <person name="Schnable P.S."/>
            <person name="Ware D."/>
            <person name="Fulton R.S."/>
            <person name="Stein J.C."/>
            <person name="Wei F."/>
            <person name="Pasternak S."/>
            <person name="Liang C."/>
            <person name="Zhang J."/>
            <person name="Fulton L."/>
            <person name="Graves T.A."/>
            <person name="Minx P."/>
            <person name="Reily A.D."/>
            <person name="Courtney L."/>
            <person name="Kruchowski S.S."/>
            <person name="Tomlinson C."/>
            <person name="Strong C."/>
            <person name="Delehaunty K."/>
            <person name="Fronick C."/>
            <person name="Courtney B."/>
            <person name="Rock S.M."/>
            <person name="Belter E."/>
            <person name="Du F."/>
            <person name="Kim K."/>
            <person name="Abbott R.M."/>
            <person name="Cotton M."/>
            <person name="Levy A."/>
            <person name="Marchetto P."/>
            <person name="Ochoa K."/>
            <person name="Jackson S.M."/>
            <person name="Gillam B."/>
            <person name="Chen W."/>
            <person name="Yan L."/>
            <person name="Higginbotham J."/>
            <person name="Cardenas M."/>
            <person name="Waligorski J."/>
            <person name="Applebaum E."/>
            <person name="Phelps L."/>
            <person name="Falcone J."/>
            <person name="Kanchi K."/>
            <person name="Thane T."/>
            <person name="Scimone A."/>
            <person name="Thane N."/>
            <person name="Henke J."/>
            <person name="Wang T."/>
            <person name="Ruppert J."/>
            <person name="Shah N."/>
            <person name="Rotter K."/>
            <person name="Hodges J."/>
            <person name="Ingenthron E."/>
            <person name="Cordes M."/>
            <person name="Kohlberg S."/>
            <person name="Sgro J."/>
            <person name="Delgado B."/>
            <person name="Mead K."/>
            <person name="Chinwalla A."/>
            <person name="Leonard S."/>
            <person name="Crouse K."/>
            <person name="Collura K."/>
            <person name="Kudrna D."/>
            <person name="Currie J."/>
            <person name="He R."/>
            <person name="Angelova A."/>
            <person name="Rajasekar S."/>
            <person name="Mueller T."/>
            <person name="Lomeli R."/>
            <person name="Scara G."/>
            <person name="Ko A."/>
            <person name="Delaney K."/>
            <person name="Wissotski M."/>
            <person name="Lopez G."/>
            <person name="Campos D."/>
            <person name="Braidotti M."/>
            <person name="Ashley E."/>
            <person name="Golser W."/>
            <person name="Kim H."/>
            <person name="Lee S."/>
            <person name="Lin J."/>
            <person name="Dujmic Z."/>
            <person name="Kim W."/>
            <person name="Talag J."/>
            <person name="Zuccolo A."/>
            <person name="Fan C."/>
            <person name="Sebastian A."/>
            <person name="Kramer M."/>
            <person name="Spiegel L."/>
            <person name="Nascimento L."/>
            <person name="Zutavern T."/>
            <person name="Miller B."/>
            <person name="Ambroise C."/>
            <person name="Muller S."/>
            <person name="Spooner W."/>
            <person name="Narechania A."/>
            <person name="Ren L."/>
            <person name="Wei S."/>
            <person name="Kumari S."/>
            <person name="Faga B."/>
            <person name="Levy M.J."/>
            <person name="McMahan L."/>
            <person name="Van Buren P."/>
            <person name="Vaughn M.W."/>
            <person name="Ying K."/>
            <person name="Yeh C.-T."/>
            <person name="Emrich S.J."/>
            <person name="Jia Y."/>
            <person name="Kalyanaraman A."/>
            <person name="Hsia A.-P."/>
            <person name="Barbazuk W.B."/>
            <person name="Baucom R.S."/>
            <person name="Brutnell T.P."/>
            <person name="Carpita N.C."/>
            <person name="Chaparro C."/>
            <person name="Chia J.-M."/>
            <person name="Deragon J.-M."/>
            <person name="Estill J.C."/>
            <person name="Fu Y."/>
            <person name="Jeddeloh J.A."/>
            <person name="Han Y."/>
            <person name="Lee H."/>
            <person name="Li P."/>
            <person name="Lisch D.R."/>
            <person name="Liu S."/>
            <person name="Liu Z."/>
            <person name="Nagel D.H."/>
            <person name="McCann M.C."/>
            <person name="SanMiguel P."/>
            <person name="Myers A.M."/>
            <person name="Nettleton D."/>
            <person name="Nguyen J."/>
            <person name="Penning B.W."/>
            <person name="Ponnala L."/>
            <person name="Schneider K.L."/>
            <person name="Schwartz D.C."/>
            <person name="Sharma A."/>
            <person name="Soderlund C."/>
            <person name="Springer N.M."/>
            <person name="Sun Q."/>
            <person name="Wang H."/>
            <person name="Waterman M."/>
            <person name="Westerman R."/>
            <person name="Wolfgruber T.K."/>
            <person name="Yang L."/>
            <person name="Yu Y."/>
            <person name="Zhang L."/>
            <person name="Zhou S."/>
            <person name="Zhu Q."/>
            <person name="Bennetzen J.L."/>
            <person name="Dawe R.K."/>
            <person name="Jiang J."/>
            <person name="Jiang N."/>
            <person name="Presting G.G."/>
            <person name="Wessler S.R."/>
            <person name="Aluru S."/>
            <person name="Martienssen R.A."/>
            <person name="Clifton S.W."/>
            <person name="McCombie W.R."/>
            <person name="Wing R.A."/>
            <person name="Wilson R.K."/>
        </authorList>
    </citation>
    <scope>NUCLEOTIDE SEQUENCE [LARGE SCALE GENOMIC DNA]</scope>
    <source>
        <strain evidence="2">cv. B73</strain>
    </source>
</reference>
<reference evidence="1" key="4">
    <citation type="submission" date="2021-05" db="UniProtKB">
        <authorList>
            <consortium name="EnsemblPlants"/>
        </authorList>
    </citation>
    <scope>IDENTIFICATION</scope>
    <source>
        <strain evidence="1">cv. B73</strain>
    </source>
</reference>
<organism evidence="1 2">
    <name type="scientific">Zea mays</name>
    <name type="common">Maize</name>
    <dbReference type="NCBI Taxonomy" id="4577"/>
    <lineage>
        <taxon>Eukaryota</taxon>
        <taxon>Viridiplantae</taxon>
        <taxon>Streptophyta</taxon>
        <taxon>Embryophyta</taxon>
        <taxon>Tracheophyta</taxon>
        <taxon>Spermatophyta</taxon>
        <taxon>Magnoliopsida</taxon>
        <taxon>Liliopsida</taxon>
        <taxon>Poales</taxon>
        <taxon>Poaceae</taxon>
        <taxon>PACMAD clade</taxon>
        <taxon>Panicoideae</taxon>
        <taxon>Andropogonodae</taxon>
        <taxon>Andropogoneae</taxon>
        <taxon>Tripsacinae</taxon>
        <taxon>Zea</taxon>
    </lineage>
</organism>
<name>A0A804LHJ2_MAIZE</name>
<dbReference type="AlphaFoldDB" id="A0A804LHJ2"/>
<keyword evidence="2" id="KW-1185">Reference proteome</keyword>
<dbReference type="Proteomes" id="UP000007305">
    <property type="component" value="Chromosome 1"/>
</dbReference>
<dbReference type="Gramene" id="Zm00001eb206920_T001">
    <property type="protein sequence ID" value="Zm00001eb206920_P001"/>
    <property type="gene ID" value="Zm00001eb206920"/>
</dbReference>
<evidence type="ECO:0000313" key="2">
    <source>
        <dbReference type="Proteomes" id="UP000007305"/>
    </source>
</evidence>
<proteinExistence type="predicted"/>
<dbReference type="Proteomes" id="UP000007305">
    <property type="component" value="Chromosome 4"/>
</dbReference>
<sequence>MAPNLLQTDMVMQFGLLGELVRCRQNEFLNFSLERKLYIFLVNLTVLTDSTEALEFVQEKMSSFMKLGDGSQKLLILSWAGDP</sequence>
<evidence type="ECO:0000313" key="1">
    <source>
        <dbReference type="EnsemblPlants" id="Zm00001eb011570_P001"/>
    </source>
</evidence>
<dbReference type="Gramene" id="Zm00001eb011570_T001">
    <property type="protein sequence ID" value="Zm00001eb011570_P001"/>
    <property type="gene ID" value="Zm00001eb011570"/>
</dbReference>
<protein>
    <submittedName>
        <fullName evidence="1">Uncharacterized protein</fullName>
    </submittedName>
</protein>
<dbReference type="EnsemblPlants" id="Zm00001eb011570_T001">
    <property type="protein sequence ID" value="Zm00001eb011570_P001"/>
    <property type="gene ID" value="Zm00001eb011570"/>
</dbReference>
<dbReference type="EnsemblPlants" id="Zm00001eb206920_T001">
    <property type="protein sequence ID" value="Zm00001eb206920_P001"/>
    <property type="gene ID" value="Zm00001eb206920"/>
</dbReference>
<reference evidence="1" key="3">
    <citation type="submission" date="2019-07" db="EMBL/GenBank/DDBJ databases">
        <authorList>
            <person name="Seetharam A."/>
            <person name="Woodhouse M."/>
            <person name="Cannon E."/>
        </authorList>
    </citation>
    <scope>NUCLEOTIDE SEQUENCE [LARGE SCALE GENOMIC DNA]</scope>
    <source>
        <strain evidence="1">cv. B73</strain>
    </source>
</reference>
<accession>A0A804LHJ2</accession>